<feature type="compositionally biased region" description="Basic and acidic residues" evidence="2">
    <location>
        <begin position="810"/>
        <end position="819"/>
    </location>
</feature>
<dbReference type="AlphaFoldDB" id="A0A368YP05"/>
<dbReference type="OrthoDB" id="8477685at2"/>
<feature type="region of interest" description="Disordered" evidence="2">
    <location>
        <begin position="654"/>
        <end position="689"/>
    </location>
</feature>
<feature type="region of interest" description="Disordered" evidence="2">
    <location>
        <begin position="372"/>
        <end position="398"/>
    </location>
</feature>
<reference evidence="4 5" key="1">
    <citation type="submission" date="2018-07" db="EMBL/GenBank/DDBJ databases">
        <title>Genomic Encyclopedia of Type Strains, Phase III (KMG-III): the genomes of soil and plant-associated and newly described type strains.</title>
        <authorList>
            <person name="Whitman W."/>
        </authorList>
    </citation>
    <scope>NUCLEOTIDE SEQUENCE [LARGE SCALE GENOMIC DNA]</scope>
    <source>
        <strain evidence="4 5">31-25a</strain>
    </source>
</reference>
<keyword evidence="1" id="KW-0175">Coiled coil</keyword>
<dbReference type="InterPro" id="IPR012683">
    <property type="entry name" value="CHP02302_TM"/>
</dbReference>
<feature type="region of interest" description="Disordered" evidence="2">
    <location>
        <begin position="779"/>
        <end position="819"/>
    </location>
</feature>
<sequence length="856" mass="95828">MTDQQPDKRDAIRYRFDIFKSIDRLRLSTWLTVVFERLWPLVLPLLLSVALFLCLSWFGIFRIIPDPLRLALLGLFVLSLPLCLYLLLSFRLPDHSEISQRLESVNTLDHQPITIQSEELVNKSIDPFAQALWDEHRKRMAERIQNLKSGLPQTRIPERDPWALRGVVGLLLVVAFAFSGGPLGGRINDAFRSHSKSEAIPPRIDAWVTPPRYTGRAPLFLTTAANTEEKQFTIPQDSTLVVRIIGGSGSEKVTQTSLDGEATDIAAKEQGKPEDNPATTKARPRNFELPIGANSTVSLSDDGNPLAEWAFSVTPDQPPSIRFTKDPSSAANGTMEVSYEIKDDYGASGAVAQIEQALPADKDARPLYKAPDLPLALPRRGDQPKETTTTKDLTEHPWAGSEVRMTLVATDDAKQEARSETKTFVMPERPFANPLAKAVVEQRRLLALNANAKPQVLDMLDAITIWPEETIKNASHYLALRSVRSRLNLARSDEQLRDVVAYMWQVARGIEDGALSDAERRLRQAQEALKQAIEQGASPEEIEKRMKELRSAMNEYLREFAQKAQKNPNMAQMPNPNATELRQEDIDRMLDRIEDLAKQGSKDQAQQLLSELENMMNNLQMGQQQQNQQGQQGQMRQQMDKLGELMRRQQEMMNQTNRLEQQRQNGMQQDQGQSQQGQNGQEGQQGQMSEEDIAKALRGLQEGQGKLQSDLEQMMKDLKGLGVNPGEGFGDANKSMGQAGKALGEADGGQAVDRQSNALDALRRGGQDMMKQMQQALGQEGQTGGPNGQQQQNGRLDPLGRQRATGGFPDESKNIVPKDLDIQRAREILEEIRKRLGNALSPQMEKDYLERLLKFD</sequence>
<accession>A0A368YP05</accession>
<feature type="transmembrane region" description="Helical" evidence="3">
    <location>
        <begin position="38"/>
        <end position="58"/>
    </location>
</feature>
<comment type="caution">
    <text evidence="4">The sequence shown here is derived from an EMBL/GenBank/DDBJ whole genome shotgun (WGS) entry which is preliminary data.</text>
</comment>
<evidence type="ECO:0000313" key="4">
    <source>
        <dbReference type="EMBL" id="RCW80627.1"/>
    </source>
</evidence>
<keyword evidence="3" id="KW-0812">Transmembrane</keyword>
<evidence type="ECO:0000256" key="2">
    <source>
        <dbReference type="SAM" id="MobiDB-lite"/>
    </source>
</evidence>
<evidence type="ECO:0000256" key="3">
    <source>
        <dbReference type="SAM" id="Phobius"/>
    </source>
</evidence>
<keyword evidence="5" id="KW-1185">Reference proteome</keyword>
<name>A0A368YP05_9HYPH</name>
<dbReference type="Pfam" id="PF13779">
    <property type="entry name" value="DUF4175"/>
    <property type="match status" value="1"/>
</dbReference>
<evidence type="ECO:0000256" key="1">
    <source>
        <dbReference type="SAM" id="Coils"/>
    </source>
</evidence>
<gene>
    <name evidence="4" type="ORF">C7476_113100</name>
</gene>
<dbReference type="NCBIfam" id="TIGR02302">
    <property type="entry name" value="aProt_lowcomp"/>
    <property type="match status" value="1"/>
</dbReference>
<keyword evidence="3" id="KW-0472">Membrane</keyword>
<dbReference type="Proteomes" id="UP000253324">
    <property type="component" value="Unassembled WGS sequence"/>
</dbReference>
<evidence type="ECO:0000313" key="5">
    <source>
        <dbReference type="Proteomes" id="UP000253324"/>
    </source>
</evidence>
<protein>
    <submittedName>
        <fullName evidence="4">Uncharacterized protein (TIGR02302 family)</fullName>
    </submittedName>
</protein>
<organism evidence="4 5">
    <name type="scientific">Phyllobacterium bourgognense</name>
    <dbReference type="NCBI Taxonomy" id="314236"/>
    <lineage>
        <taxon>Bacteria</taxon>
        <taxon>Pseudomonadati</taxon>
        <taxon>Pseudomonadota</taxon>
        <taxon>Alphaproteobacteria</taxon>
        <taxon>Hyphomicrobiales</taxon>
        <taxon>Phyllobacteriaceae</taxon>
        <taxon>Phyllobacterium</taxon>
    </lineage>
</organism>
<feature type="region of interest" description="Disordered" evidence="2">
    <location>
        <begin position="725"/>
        <end position="751"/>
    </location>
</feature>
<feature type="transmembrane region" description="Helical" evidence="3">
    <location>
        <begin position="162"/>
        <end position="183"/>
    </location>
</feature>
<dbReference type="EMBL" id="QPJM01000013">
    <property type="protein sequence ID" value="RCW80627.1"/>
    <property type="molecule type" value="Genomic_DNA"/>
</dbReference>
<proteinExistence type="predicted"/>
<keyword evidence="3" id="KW-1133">Transmembrane helix</keyword>
<dbReference type="RefSeq" id="WP_114431628.1">
    <property type="nucleotide sequence ID" value="NZ_QPJM01000013.1"/>
</dbReference>
<feature type="transmembrane region" description="Helical" evidence="3">
    <location>
        <begin position="70"/>
        <end position="88"/>
    </location>
</feature>
<feature type="compositionally biased region" description="Basic and acidic residues" evidence="2">
    <location>
        <begin position="379"/>
        <end position="395"/>
    </location>
</feature>
<feature type="compositionally biased region" description="Low complexity" evidence="2">
    <location>
        <begin position="662"/>
        <end position="688"/>
    </location>
</feature>
<feature type="coiled-coil region" evidence="1">
    <location>
        <begin position="515"/>
        <end position="566"/>
    </location>
</feature>